<dbReference type="Proteomes" id="UP000887567">
    <property type="component" value="Unplaced"/>
</dbReference>
<organism evidence="2 3">
    <name type="scientific">Exaiptasia diaphana</name>
    <name type="common">Tropical sea anemone</name>
    <name type="synonym">Aiptasia pulchella</name>
    <dbReference type="NCBI Taxonomy" id="2652724"/>
    <lineage>
        <taxon>Eukaryota</taxon>
        <taxon>Metazoa</taxon>
        <taxon>Cnidaria</taxon>
        <taxon>Anthozoa</taxon>
        <taxon>Hexacorallia</taxon>
        <taxon>Actiniaria</taxon>
        <taxon>Aiptasiidae</taxon>
        <taxon>Exaiptasia</taxon>
    </lineage>
</organism>
<keyword evidence="1" id="KW-1133">Transmembrane helix</keyword>
<dbReference type="EnsemblMetazoa" id="XM_028660991.1">
    <property type="protein sequence ID" value="XP_028516792.1"/>
    <property type="gene ID" value="LOC110245522"/>
</dbReference>
<keyword evidence="1" id="KW-0812">Transmembrane</keyword>
<dbReference type="KEGG" id="epa:110245522"/>
<evidence type="ECO:0000313" key="2">
    <source>
        <dbReference type="EnsemblMetazoa" id="XP_028516792.1"/>
    </source>
</evidence>
<feature type="transmembrane region" description="Helical" evidence="1">
    <location>
        <begin position="12"/>
        <end position="36"/>
    </location>
</feature>
<evidence type="ECO:0000313" key="3">
    <source>
        <dbReference type="Proteomes" id="UP000887567"/>
    </source>
</evidence>
<protein>
    <submittedName>
        <fullName evidence="2">Uncharacterized protein</fullName>
    </submittedName>
</protein>
<keyword evidence="1" id="KW-0472">Membrane</keyword>
<dbReference type="GeneID" id="110245522"/>
<reference evidence="2" key="1">
    <citation type="submission" date="2022-11" db="UniProtKB">
        <authorList>
            <consortium name="EnsemblMetazoa"/>
        </authorList>
    </citation>
    <scope>IDENTIFICATION</scope>
</reference>
<proteinExistence type="predicted"/>
<feature type="transmembrane region" description="Helical" evidence="1">
    <location>
        <begin position="48"/>
        <end position="70"/>
    </location>
</feature>
<dbReference type="RefSeq" id="XP_028516792.1">
    <property type="nucleotide sequence ID" value="XM_028660991.1"/>
</dbReference>
<name>A0A913YQK2_EXADI</name>
<sequence>MYATSSSDHLHVWNHAGVNSILLFLFRCTVDLVIYLGCSFRTQQDMKFLLNLPSVVCTILLLMSYAIFLYQQIQSTYRGNNAHPTCREIFLANGEKDEAVAEDIDWDHVSLLLANKAHRRRSPSTTRTLVCHCETKTLRNSFR</sequence>
<accession>A0A913YQK2</accession>
<evidence type="ECO:0000256" key="1">
    <source>
        <dbReference type="SAM" id="Phobius"/>
    </source>
</evidence>
<keyword evidence="3" id="KW-1185">Reference proteome</keyword>
<dbReference type="AlphaFoldDB" id="A0A913YQK2"/>